<evidence type="ECO:0000313" key="3">
    <source>
        <dbReference type="Proteomes" id="UP000587527"/>
    </source>
</evidence>
<dbReference type="Proteomes" id="UP000587527">
    <property type="component" value="Unassembled WGS sequence"/>
</dbReference>
<feature type="region of interest" description="Disordered" evidence="1">
    <location>
        <begin position="1"/>
        <end position="25"/>
    </location>
</feature>
<sequence length="97" mass="10053">MVDPTTVESAVEHGEPPAEPPAGCTDPGVWQIAHELYLAHRGPSGQPCPECGEASPCAGDDLARQGLATALGEQVTMSGYWQALAGLRRRRATAAAS</sequence>
<dbReference type="RefSeq" id="WP_184834726.1">
    <property type="nucleotide sequence ID" value="NZ_JACHMN010000002.1"/>
</dbReference>
<evidence type="ECO:0000313" key="2">
    <source>
        <dbReference type="EMBL" id="MBB5868645.1"/>
    </source>
</evidence>
<proteinExistence type="predicted"/>
<gene>
    <name evidence="2" type="ORF">F4553_002024</name>
</gene>
<protein>
    <submittedName>
        <fullName evidence="2">Uncharacterized protein</fullName>
    </submittedName>
</protein>
<dbReference type="AlphaFoldDB" id="A0A841BLX0"/>
<dbReference type="EMBL" id="JACHMN010000002">
    <property type="protein sequence ID" value="MBB5868645.1"/>
    <property type="molecule type" value="Genomic_DNA"/>
</dbReference>
<organism evidence="2 3">
    <name type="scientific">Allocatelliglobosispora scoriae</name>
    <dbReference type="NCBI Taxonomy" id="643052"/>
    <lineage>
        <taxon>Bacteria</taxon>
        <taxon>Bacillati</taxon>
        <taxon>Actinomycetota</taxon>
        <taxon>Actinomycetes</taxon>
        <taxon>Micromonosporales</taxon>
        <taxon>Micromonosporaceae</taxon>
        <taxon>Allocatelliglobosispora</taxon>
    </lineage>
</organism>
<evidence type="ECO:0000256" key="1">
    <source>
        <dbReference type="SAM" id="MobiDB-lite"/>
    </source>
</evidence>
<reference evidence="2 3" key="1">
    <citation type="submission" date="2020-08" db="EMBL/GenBank/DDBJ databases">
        <title>Sequencing the genomes of 1000 actinobacteria strains.</title>
        <authorList>
            <person name="Klenk H.-P."/>
        </authorList>
    </citation>
    <scope>NUCLEOTIDE SEQUENCE [LARGE SCALE GENOMIC DNA]</scope>
    <source>
        <strain evidence="2 3">DSM 45362</strain>
    </source>
</reference>
<keyword evidence="3" id="KW-1185">Reference proteome</keyword>
<comment type="caution">
    <text evidence="2">The sequence shown here is derived from an EMBL/GenBank/DDBJ whole genome shotgun (WGS) entry which is preliminary data.</text>
</comment>
<name>A0A841BLX0_9ACTN</name>
<accession>A0A841BLX0</accession>